<keyword evidence="1" id="KW-0677">Repeat</keyword>
<dbReference type="GeneID" id="25286088"/>
<dbReference type="AlphaFoldDB" id="A0A072NYZ4"/>
<dbReference type="PROSITE" id="PS50297">
    <property type="entry name" value="ANK_REP_REGION"/>
    <property type="match status" value="1"/>
</dbReference>
<dbReference type="InterPro" id="IPR002110">
    <property type="entry name" value="Ankyrin_rpt"/>
</dbReference>
<name>A0A072NYZ4_9EURO</name>
<dbReference type="OrthoDB" id="3200163at2759"/>
<dbReference type="HOGENOM" id="CLU_500537_0_0_1"/>
<proteinExistence type="predicted"/>
<dbReference type="PANTHER" id="PTHR24189">
    <property type="entry name" value="MYOTROPHIN"/>
    <property type="match status" value="1"/>
</dbReference>
<evidence type="ECO:0000313" key="4">
    <source>
        <dbReference type="EMBL" id="KEF52771.1"/>
    </source>
</evidence>
<dbReference type="Proteomes" id="UP000027920">
    <property type="component" value="Unassembled WGS sequence"/>
</dbReference>
<evidence type="ECO:0000256" key="2">
    <source>
        <dbReference type="ARBA" id="ARBA00023043"/>
    </source>
</evidence>
<keyword evidence="2 3" id="KW-0040">ANK repeat</keyword>
<reference evidence="4 5" key="1">
    <citation type="submission" date="2013-03" db="EMBL/GenBank/DDBJ databases">
        <title>The Genome Sequence of Exophiala aquamarina CBS 119918.</title>
        <authorList>
            <consortium name="The Broad Institute Genomics Platform"/>
            <person name="Cuomo C."/>
            <person name="de Hoog S."/>
            <person name="Gorbushina A."/>
            <person name="Walker B."/>
            <person name="Young S.K."/>
            <person name="Zeng Q."/>
            <person name="Gargeya S."/>
            <person name="Fitzgerald M."/>
            <person name="Haas B."/>
            <person name="Abouelleil A."/>
            <person name="Allen A.W."/>
            <person name="Alvarado L."/>
            <person name="Arachchi H.M."/>
            <person name="Berlin A.M."/>
            <person name="Chapman S.B."/>
            <person name="Gainer-Dewar J."/>
            <person name="Goldberg J."/>
            <person name="Griggs A."/>
            <person name="Gujja S."/>
            <person name="Hansen M."/>
            <person name="Howarth C."/>
            <person name="Imamovic A."/>
            <person name="Ireland A."/>
            <person name="Larimer J."/>
            <person name="McCowan C."/>
            <person name="Murphy C."/>
            <person name="Pearson M."/>
            <person name="Poon T.W."/>
            <person name="Priest M."/>
            <person name="Roberts A."/>
            <person name="Saif S."/>
            <person name="Shea T."/>
            <person name="Sisk P."/>
            <person name="Sykes S."/>
            <person name="Wortman J."/>
            <person name="Nusbaum C."/>
            <person name="Birren B."/>
        </authorList>
    </citation>
    <scope>NUCLEOTIDE SEQUENCE [LARGE SCALE GENOMIC DNA]</scope>
    <source>
        <strain evidence="4 5">CBS 119918</strain>
    </source>
</reference>
<dbReference type="Pfam" id="PF12796">
    <property type="entry name" value="Ank_2"/>
    <property type="match status" value="1"/>
</dbReference>
<dbReference type="PANTHER" id="PTHR24189:SF50">
    <property type="entry name" value="ANKYRIN REPEAT AND SOCS BOX PROTEIN 2"/>
    <property type="match status" value="1"/>
</dbReference>
<dbReference type="PROSITE" id="PS50088">
    <property type="entry name" value="ANK_REPEAT"/>
    <property type="match status" value="2"/>
</dbReference>
<evidence type="ECO:0000256" key="3">
    <source>
        <dbReference type="PROSITE-ProRule" id="PRU00023"/>
    </source>
</evidence>
<evidence type="ECO:0000313" key="5">
    <source>
        <dbReference type="Proteomes" id="UP000027920"/>
    </source>
</evidence>
<dbReference type="SMART" id="SM00248">
    <property type="entry name" value="ANK"/>
    <property type="match status" value="5"/>
</dbReference>
<dbReference type="SUPFAM" id="SSF48403">
    <property type="entry name" value="Ankyrin repeat"/>
    <property type="match status" value="2"/>
</dbReference>
<dbReference type="InterPro" id="IPR050745">
    <property type="entry name" value="Multifunctional_regulatory"/>
</dbReference>
<feature type="repeat" description="ANK" evidence="3">
    <location>
        <begin position="75"/>
        <end position="107"/>
    </location>
</feature>
<dbReference type="Gene3D" id="1.25.40.20">
    <property type="entry name" value="Ankyrin repeat-containing domain"/>
    <property type="match status" value="3"/>
</dbReference>
<dbReference type="EMBL" id="AMGV01000016">
    <property type="protein sequence ID" value="KEF52771.1"/>
    <property type="molecule type" value="Genomic_DNA"/>
</dbReference>
<evidence type="ECO:0000256" key="1">
    <source>
        <dbReference type="ARBA" id="ARBA00022737"/>
    </source>
</evidence>
<feature type="repeat" description="ANK" evidence="3">
    <location>
        <begin position="139"/>
        <end position="176"/>
    </location>
</feature>
<organism evidence="4 5">
    <name type="scientific">Exophiala aquamarina CBS 119918</name>
    <dbReference type="NCBI Taxonomy" id="1182545"/>
    <lineage>
        <taxon>Eukaryota</taxon>
        <taxon>Fungi</taxon>
        <taxon>Dikarya</taxon>
        <taxon>Ascomycota</taxon>
        <taxon>Pezizomycotina</taxon>
        <taxon>Eurotiomycetes</taxon>
        <taxon>Chaetothyriomycetidae</taxon>
        <taxon>Chaetothyriales</taxon>
        <taxon>Herpotrichiellaceae</taxon>
        <taxon>Exophiala</taxon>
    </lineage>
</organism>
<protein>
    <submittedName>
        <fullName evidence="4">Uncharacterized protein</fullName>
    </submittedName>
</protein>
<dbReference type="RefSeq" id="XP_013255361.1">
    <property type="nucleotide sequence ID" value="XM_013399907.1"/>
</dbReference>
<gene>
    <name evidence="4" type="ORF">A1O9_11188</name>
</gene>
<comment type="caution">
    <text evidence="4">The sequence shown here is derived from an EMBL/GenBank/DDBJ whole genome shotgun (WGS) entry which is preliminary data.</text>
</comment>
<dbReference type="InterPro" id="IPR036770">
    <property type="entry name" value="Ankyrin_rpt-contain_sf"/>
</dbReference>
<dbReference type="VEuPathDB" id="FungiDB:A1O9_11188"/>
<accession>A0A072NYZ4</accession>
<dbReference type="STRING" id="1182545.A0A072NYZ4"/>
<keyword evidence="5" id="KW-1185">Reference proteome</keyword>
<sequence length="548" mass="62175">MEASGNHSIGAGGQIHPHALTFTGDSPATIENNHGTNQVASVGHMQLNRAILNRSENELRGLLSQGAPVNVRDRSGYEPLHHAVAYQDEKVIQLLLDFGANVDAKVGMDRTALHLAVRKKISLRVLLRADCNLNAQDAQGNTPLLWLLSQPLPDDSLDENIRLLITAGADVNVTNNSGNSAFHLLLNQVNNDNTHVYKMVQHFLEAGADTFLPNRVGRLPFDVFLQRSRFLHRGDRTSTSDDKSHPWKQWIESAEGCFLAFLESGVDFNVRDTSDELVAHLYLQRRYHMSSPITKQVTSLLSQKVDLNKIGKNGNHYIHELVTFVAAHRYYPGGENDLRTVLNRGADPNLQNIQGSSPIMVLLTFQQEYGLSIWGHSMNDLLEILLKSGAKPWIRDNSGNLPIYEAARNFPSSAREITQMLLLIKREEDTSQDRETLEWYDNTKHKKDSSWWDAWDRAVADDDWDRHKACLDVARKSLPVDIQETFYKIMIGILAEIYLEKAKERFSAKEISLNERRSFISSITKDARMLRFHLDRTWLEWAVTILEE</sequence>